<evidence type="ECO:0000313" key="1">
    <source>
        <dbReference type="EMBL" id="MEQ2307378.1"/>
    </source>
</evidence>
<keyword evidence="2" id="KW-1185">Reference proteome</keyword>
<name>A0ABV0ZMD0_9TELE</name>
<sequence>MAFYLPHFHNGQVFKECTTNSCPVILFSLLGCASMALHQSDHSPHGCFSDKYSLCRPVSLGGLTCFDRFPVVPYSLHFSDDGLNNLTCLKLGIFYNVTLL</sequence>
<protein>
    <submittedName>
        <fullName evidence="1">Uncharacterized protein</fullName>
    </submittedName>
</protein>
<accession>A0ABV0ZMD0</accession>
<dbReference type="EMBL" id="JAHRIP010067159">
    <property type="protein sequence ID" value="MEQ2307378.1"/>
    <property type="molecule type" value="Genomic_DNA"/>
</dbReference>
<reference evidence="1 2" key="1">
    <citation type="submission" date="2021-06" db="EMBL/GenBank/DDBJ databases">
        <authorList>
            <person name="Palmer J.M."/>
        </authorList>
    </citation>
    <scope>NUCLEOTIDE SEQUENCE [LARGE SCALE GENOMIC DNA]</scope>
    <source>
        <strain evidence="1 2">AS_MEX2019</strain>
        <tissue evidence="1">Muscle</tissue>
    </source>
</reference>
<proteinExistence type="predicted"/>
<evidence type="ECO:0000313" key="2">
    <source>
        <dbReference type="Proteomes" id="UP001469553"/>
    </source>
</evidence>
<gene>
    <name evidence="1" type="ORF">AMECASPLE_017589</name>
</gene>
<comment type="caution">
    <text evidence="1">The sequence shown here is derived from an EMBL/GenBank/DDBJ whole genome shotgun (WGS) entry which is preliminary data.</text>
</comment>
<dbReference type="Proteomes" id="UP001469553">
    <property type="component" value="Unassembled WGS sequence"/>
</dbReference>
<organism evidence="1 2">
    <name type="scientific">Ameca splendens</name>
    <dbReference type="NCBI Taxonomy" id="208324"/>
    <lineage>
        <taxon>Eukaryota</taxon>
        <taxon>Metazoa</taxon>
        <taxon>Chordata</taxon>
        <taxon>Craniata</taxon>
        <taxon>Vertebrata</taxon>
        <taxon>Euteleostomi</taxon>
        <taxon>Actinopterygii</taxon>
        <taxon>Neopterygii</taxon>
        <taxon>Teleostei</taxon>
        <taxon>Neoteleostei</taxon>
        <taxon>Acanthomorphata</taxon>
        <taxon>Ovalentaria</taxon>
        <taxon>Atherinomorphae</taxon>
        <taxon>Cyprinodontiformes</taxon>
        <taxon>Goodeidae</taxon>
        <taxon>Ameca</taxon>
    </lineage>
</organism>